<dbReference type="STRING" id="1244531.CIG2463D_0605"/>
<keyword evidence="4" id="KW-1185">Reference proteome</keyword>
<dbReference type="Proteomes" id="UP000028486">
    <property type="component" value="Chromosome"/>
</dbReference>
<gene>
    <name evidence="3" type="ORF">CIG1485E_0605</name>
</gene>
<dbReference type="InterPro" id="IPR039247">
    <property type="entry name" value="KhpB"/>
</dbReference>
<dbReference type="SMART" id="SM01245">
    <property type="entry name" value="Jag_N"/>
    <property type="match status" value="1"/>
</dbReference>
<reference evidence="4" key="1">
    <citation type="journal article" date="2014" name="Genome Announc.">
        <title>Complete Genome Sequence of Campylobacter iguaniorum Strain 1485ET, Isolated from a Bearded Dragon (Pogona vitticeps).</title>
        <authorList>
            <person name="Gilbert M.J."/>
            <person name="Miller W.G."/>
            <person name="Yee E."/>
            <person name="Kik M."/>
            <person name="Wagenaar J.A."/>
            <person name="Duim B."/>
        </authorList>
    </citation>
    <scope>NUCLEOTIDE SEQUENCE [LARGE SCALE GENOMIC DNA]</scope>
    <source>
        <strain evidence="4">1485E</strain>
    </source>
</reference>
<organism evidence="3 4">
    <name type="scientific">Campylobacter iguaniorum</name>
    <dbReference type="NCBI Taxonomy" id="1244531"/>
    <lineage>
        <taxon>Bacteria</taxon>
        <taxon>Pseudomonadati</taxon>
        <taxon>Campylobacterota</taxon>
        <taxon>Epsilonproteobacteria</taxon>
        <taxon>Campylobacterales</taxon>
        <taxon>Campylobacteraceae</taxon>
        <taxon>Campylobacter</taxon>
    </lineage>
</organism>
<feature type="compositionally biased region" description="Basic and acidic residues" evidence="1">
    <location>
        <begin position="59"/>
        <end position="76"/>
    </location>
</feature>
<evidence type="ECO:0000313" key="4">
    <source>
        <dbReference type="Proteomes" id="UP000028486"/>
    </source>
</evidence>
<feature type="domain" description="RNA-binding protein KhpB N-terminal" evidence="2">
    <location>
        <begin position="4"/>
        <end position="55"/>
    </location>
</feature>
<dbReference type="EMBL" id="CP009043">
    <property type="protein sequence ID" value="AII14465.1"/>
    <property type="molecule type" value="Genomic_DNA"/>
</dbReference>
<name>A0A076F8B7_9BACT</name>
<dbReference type="OrthoDB" id="5329502at2"/>
<dbReference type="PANTHER" id="PTHR35800:SF1">
    <property type="entry name" value="RNA-BINDING PROTEIN KHPB"/>
    <property type="match status" value="1"/>
</dbReference>
<dbReference type="InterPro" id="IPR032782">
    <property type="entry name" value="KhpB_N"/>
</dbReference>
<feature type="compositionally biased region" description="Basic residues" evidence="1">
    <location>
        <begin position="77"/>
        <end position="88"/>
    </location>
</feature>
<dbReference type="Pfam" id="PF14804">
    <property type="entry name" value="Jag_N"/>
    <property type="match status" value="1"/>
</dbReference>
<dbReference type="GO" id="GO:0003723">
    <property type="term" value="F:RNA binding"/>
    <property type="evidence" value="ECO:0007669"/>
    <property type="project" value="InterPro"/>
</dbReference>
<dbReference type="KEGG" id="caj:CIG1485E_0605"/>
<dbReference type="InterPro" id="IPR038247">
    <property type="entry name" value="Jag_N_dom_sf"/>
</dbReference>
<accession>A0A076F8B7</accession>
<dbReference type="RefSeq" id="WP_038453585.1">
    <property type="nucleotide sequence ID" value="NZ_CP009043.1"/>
</dbReference>
<evidence type="ECO:0000256" key="1">
    <source>
        <dbReference type="SAM" id="MobiDB-lite"/>
    </source>
</evidence>
<feature type="compositionally biased region" description="Polar residues" evidence="1">
    <location>
        <begin position="94"/>
        <end position="106"/>
    </location>
</feature>
<evidence type="ECO:0000313" key="3">
    <source>
        <dbReference type="EMBL" id="AII14465.1"/>
    </source>
</evidence>
<dbReference type="Gene3D" id="3.30.300.20">
    <property type="match status" value="1"/>
</dbReference>
<proteinExistence type="predicted"/>
<evidence type="ECO:0000259" key="2">
    <source>
        <dbReference type="SMART" id="SM01245"/>
    </source>
</evidence>
<dbReference type="eggNOG" id="COG1847">
    <property type="taxonomic scope" value="Bacteria"/>
</dbReference>
<dbReference type="Gene3D" id="3.30.30.80">
    <property type="entry name" value="probable RNA-binding protein from clostridium symbiosum atcc 14940"/>
    <property type="match status" value="1"/>
</dbReference>
<dbReference type="InterPro" id="IPR015946">
    <property type="entry name" value="KH_dom-like_a/b"/>
</dbReference>
<feature type="region of interest" description="Disordered" evidence="1">
    <location>
        <begin position="55"/>
        <end position="121"/>
    </location>
</feature>
<dbReference type="PANTHER" id="PTHR35800">
    <property type="entry name" value="PROTEIN JAG"/>
    <property type="match status" value="1"/>
</dbReference>
<sequence length="304" mass="34761">MKAKIQAPNLQQAYIKGAEELKCSVTDMDVKILQHPRSGIFGFFQRDAIIEVSTTMRKPQKEYKNDTQKSEHFDKKKDKKKKPPKQHFNKTEESTQPQNNHQQLPKESTHQPKENIPAKPKKLEIDNSIFDAFHKGADEEEAQKPEQAKKEIKPEIIEEIKTGLDRVFKASSFNINVIDVAAFDSETVFVKLDGEDAALLIGKEGYRYKAVSYLLFNWINSKYDLGIRLEIAEFLKNQEAGIASYLAGVIDRVENSGRAQTKPLDGVLVKIALEQLRERFPNKYVGIKNGDDGRYVVVNDFYKK</sequence>
<dbReference type="InterPro" id="IPR040977">
    <property type="entry name" value="HP1451_C"/>
</dbReference>
<dbReference type="HOGENOM" id="CLU_065101_0_0_7"/>
<protein>
    <submittedName>
        <fullName evidence="3">Putative RNA-binding protein (Jag domain)</fullName>
    </submittedName>
</protein>
<dbReference type="Gene3D" id="3.30.1370.180">
    <property type="match status" value="1"/>
</dbReference>
<dbReference type="PATRIC" id="fig|1244531.5.peg.612"/>
<dbReference type="Pfam" id="PF18472">
    <property type="entry name" value="HP1451_C"/>
    <property type="match status" value="1"/>
</dbReference>
<dbReference type="AlphaFoldDB" id="A0A076F8B7"/>